<protein>
    <submittedName>
        <fullName evidence="1">Uncharacterized protein</fullName>
    </submittedName>
</protein>
<proteinExistence type="predicted"/>
<reference evidence="1 2" key="1">
    <citation type="journal article" date="2013" name="Mar. Genomics">
        <title>Expression of sulfatases in Rhodopirellula baltica and the diversity of sulfatases in the genus Rhodopirellula.</title>
        <authorList>
            <person name="Wegner C.E."/>
            <person name="Richter-Heitmann T."/>
            <person name="Klindworth A."/>
            <person name="Klockow C."/>
            <person name="Richter M."/>
            <person name="Achstetter T."/>
            <person name="Glockner F.O."/>
            <person name="Harder J."/>
        </authorList>
    </citation>
    <scope>NUCLEOTIDE SEQUENCE [LARGE SCALE GENOMIC DNA]</scope>
    <source>
        <strain evidence="1 2">SM41</strain>
    </source>
</reference>
<dbReference type="EMBL" id="ANOH01000491">
    <property type="protein sequence ID" value="EMI51686.1"/>
    <property type="molecule type" value="Genomic_DNA"/>
</dbReference>
<evidence type="ECO:0000313" key="2">
    <source>
        <dbReference type="Proteomes" id="UP000011885"/>
    </source>
</evidence>
<comment type="caution">
    <text evidence="1">The sequence shown here is derived from an EMBL/GenBank/DDBJ whole genome shotgun (WGS) entry which is preliminary data.</text>
</comment>
<accession>M5U1F4</accession>
<sequence length="119" mass="13257">MTNKTPEELDEQLIASIISLDLAEAENALQNGANVTLRRKRKCYPIGANQTPMLLIGNMESALLNKPDTEYRRVPPAVVKLCRTSAESLIDIHGRDECISRLINIRNAMAQHFTPPFLG</sequence>
<keyword evidence="2" id="KW-1185">Reference proteome</keyword>
<dbReference type="AlphaFoldDB" id="M5U1F4"/>
<dbReference type="Proteomes" id="UP000011885">
    <property type="component" value="Unassembled WGS sequence"/>
</dbReference>
<organism evidence="1 2">
    <name type="scientific">Rhodopirellula sallentina SM41</name>
    <dbReference type="NCBI Taxonomy" id="1263870"/>
    <lineage>
        <taxon>Bacteria</taxon>
        <taxon>Pseudomonadati</taxon>
        <taxon>Planctomycetota</taxon>
        <taxon>Planctomycetia</taxon>
        <taxon>Pirellulales</taxon>
        <taxon>Pirellulaceae</taxon>
        <taxon>Rhodopirellula</taxon>
    </lineage>
</organism>
<dbReference type="PATRIC" id="fig|1263870.3.peg.7291"/>
<gene>
    <name evidence="1" type="ORF">RSSM_06875</name>
</gene>
<name>M5U1F4_9BACT</name>
<evidence type="ECO:0000313" key="1">
    <source>
        <dbReference type="EMBL" id="EMI51686.1"/>
    </source>
</evidence>